<dbReference type="Proteomes" id="UP000886890">
    <property type="component" value="Unassembled WGS sequence"/>
</dbReference>
<keyword evidence="5" id="KW-0777">Teichoic acid biosynthesis</keyword>
<keyword evidence="6" id="KW-0472">Membrane</keyword>
<evidence type="ECO:0000313" key="7">
    <source>
        <dbReference type="EMBL" id="HIX77754.1"/>
    </source>
</evidence>
<dbReference type="AlphaFoldDB" id="A0A9D1XE02"/>
<comment type="similarity">
    <text evidence="2">Belongs to the CDP-glycerol glycerophosphotransferase family.</text>
</comment>
<gene>
    <name evidence="7" type="ORF">H9734_09215</name>
</gene>
<dbReference type="GO" id="GO:0047355">
    <property type="term" value="F:CDP-glycerol glycerophosphotransferase activity"/>
    <property type="evidence" value="ECO:0007669"/>
    <property type="project" value="InterPro"/>
</dbReference>
<dbReference type="SUPFAM" id="SSF53756">
    <property type="entry name" value="UDP-Glycosyltransferase/glycogen phosphorylase"/>
    <property type="match status" value="1"/>
</dbReference>
<dbReference type="InterPro" id="IPR043148">
    <property type="entry name" value="TagF_C"/>
</dbReference>
<evidence type="ECO:0000256" key="3">
    <source>
        <dbReference type="ARBA" id="ARBA00022475"/>
    </source>
</evidence>
<evidence type="ECO:0000256" key="4">
    <source>
        <dbReference type="ARBA" id="ARBA00022679"/>
    </source>
</evidence>
<dbReference type="Gene3D" id="3.40.50.11820">
    <property type="match status" value="1"/>
</dbReference>
<keyword evidence="3" id="KW-1003">Cell membrane</keyword>
<evidence type="ECO:0000256" key="6">
    <source>
        <dbReference type="ARBA" id="ARBA00023136"/>
    </source>
</evidence>
<organism evidence="7 8">
    <name type="scientific">Candidatus Fusicatenibacter merdavium</name>
    <dbReference type="NCBI Taxonomy" id="2838600"/>
    <lineage>
        <taxon>Bacteria</taxon>
        <taxon>Bacillati</taxon>
        <taxon>Bacillota</taxon>
        <taxon>Clostridia</taxon>
        <taxon>Lachnospirales</taxon>
        <taxon>Lachnospiraceae</taxon>
        <taxon>Fusicatenibacter</taxon>
    </lineage>
</organism>
<reference evidence="7" key="2">
    <citation type="submission" date="2021-04" db="EMBL/GenBank/DDBJ databases">
        <authorList>
            <person name="Gilroy R."/>
        </authorList>
    </citation>
    <scope>NUCLEOTIDE SEQUENCE</scope>
    <source>
        <strain evidence="7">CHK183-1962</strain>
    </source>
</reference>
<sequence length="386" mass="44160">MDKKTVGLYIARTGMNVLRIFPVEEKKILFCSFAGKSVNCNPMYFNRYLLKYASEDYEYVWAVNDPEHVFVPDDLRGRIRLVRAGSPSYFREMMTAGIVIYNVGLPSGSLVPKRKGQIWVHTWHGGGAFKIANMGTDLSPVQQKINRIVGKQLDVFLSSNRIFSEKFPAALQVEPSHFYGTGLPRNDLFFRDHSGCREKVCRYFQIPENKKILLFAPTFRGSFYQAEDVDNLDYVPVVRALEERFGGEFVVLERKHHAVKPKLTEGVYHASDYPDMQELLAAADVLITDYSSSMWDFAMTDKPGFLYIPDLARFDQQKDFYTPVSCWPYPYAEDLAGLERLIAGYDPEKAKEKKEAYLALTGCFEQGTACEQLMEILKLSRRSLAE</sequence>
<evidence type="ECO:0000256" key="5">
    <source>
        <dbReference type="ARBA" id="ARBA00022944"/>
    </source>
</evidence>
<evidence type="ECO:0000313" key="8">
    <source>
        <dbReference type="Proteomes" id="UP000886890"/>
    </source>
</evidence>
<proteinExistence type="inferred from homology"/>
<comment type="caution">
    <text evidence="7">The sequence shown here is derived from an EMBL/GenBank/DDBJ whole genome shotgun (WGS) entry which is preliminary data.</text>
</comment>
<dbReference type="InterPro" id="IPR043149">
    <property type="entry name" value="TagF_N"/>
</dbReference>
<dbReference type="InterPro" id="IPR007554">
    <property type="entry name" value="Glycerophosphate_synth"/>
</dbReference>
<dbReference type="Pfam" id="PF04464">
    <property type="entry name" value="Glyphos_transf"/>
    <property type="match status" value="1"/>
</dbReference>
<dbReference type="GO" id="GO:0019350">
    <property type="term" value="P:teichoic acid biosynthetic process"/>
    <property type="evidence" value="ECO:0007669"/>
    <property type="project" value="UniProtKB-KW"/>
</dbReference>
<name>A0A9D1XE02_9FIRM</name>
<dbReference type="GO" id="GO:0005886">
    <property type="term" value="C:plasma membrane"/>
    <property type="evidence" value="ECO:0007669"/>
    <property type="project" value="UniProtKB-SubCell"/>
</dbReference>
<dbReference type="PANTHER" id="PTHR37316:SF3">
    <property type="entry name" value="TEICHOIC ACID GLYCEROL-PHOSPHATE TRANSFERASE"/>
    <property type="match status" value="1"/>
</dbReference>
<reference evidence="7" key="1">
    <citation type="journal article" date="2021" name="PeerJ">
        <title>Extensive microbial diversity within the chicken gut microbiome revealed by metagenomics and culture.</title>
        <authorList>
            <person name="Gilroy R."/>
            <person name="Ravi A."/>
            <person name="Getino M."/>
            <person name="Pursley I."/>
            <person name="Horton D.L."/>
            <person name="Alikhan N.F."/>
            <person name="Baker D."/>
            <person name="Gharbi K."/>
            <person name="Hall N."/>
            <person name="Watson M."/>
            <person name="Adriaenssens E.M."/>
            <person name="Foster-Nyarko E."/>
            <person name="Jarju S."/>
            <person name="Secka A."/>
            <person name="Antonio M."/>
            <person name="Oren A."/>
            <person name="Chaudhuri R.R."/>
            <person name="La Ragione R."/>
            <person name="Hildebrand F."/>
            <person name="Pallen M.J."/>
        </authorList>
    </citation>
    <scope>NUCLEOTIDE SEQUENCE</scope>
    <source>
        <strain evidence="7">CHK183-1962</strain>
    </source>
</reference>
<accession>A0A9D1XE02</accession>
<evidence type="ECO:0000256" key="1">
    <source>
        <dbReference type="ARBA" id="ARBA00004202"/>
    </source>
</evidence>
<evidence type="ECO:0000256" key="2">
    <source>
        <dbReference type="ARBA" id="ARBA00010488"/>
    </source>
</evidence>
<dbReference type="Gene3D" id="3.40.50.12580">
    <property type="match status" value="1"/>
</dbReference>
<dbReference type="PANTHER" id="PTHR37316">
    <property type="entry name" value="TEICHOIC ACID GLYCEROL-PHOSPHATE PRIMASE"/>
    <property type="match status" value="1"/>
</dbReference>
<dbReference type="InterPro" id="IPR051612">
    <property type="entry name" value="Teichoic_Acid_Biosynth"/>
</dbReference>
<keyword evidence="4" id="KW-0808">Transferase</keyword>
<dbReference type="EMBL" id="DXEK01000154">
    <property type="protein sequence ID" value="HIX77754.1"/>
    <property type="molecule type" value="Genomic_DNA"/>
</dbReference>
<protein>
    <submittedName>
        <fullName evidence="7">CDP-glycerol glycerophosphotransferase family protein</fullName>
    </submittedName>
</protein>
<comment type="subcellular location">
    <subcellularLocation>
        <location evidence="1">Cell membrane</location>
        <topology evidence="1">Peripheral membrane protein</topology>
    </subcellularLocation>
</comment>